<sequence length="279" mass="30534">MRASIRAAPWAFPSCPLARRSRSTPLSPFARLDSCLSPAPDAARVAFLRAQPFAHRGLHGKGLVENSLAAFDAAIAAGYGMECDVRASQDGVAFVFHDADLDRLTAEKGKLADRSASLLDAVILSGAREPLPRLDALLHRIDGRAPLLIEVKAPTRNVIRICRATRRALEGYRGPVAIMSFNPLVASWFRREAPHIVRGLVVTEEGKQGYRGRIARTLALWKAKPDFLAYDVRDLPSRFPARARQRGLPVLTWTVRNAAAEQVAFAHADESIFEIPGDG</sequence>
<dbReference type="Gene3D" id="3.20.20.190">
    <property type="entry name" value="Phosphatidylinositol (PI) phosphodiesterase"/>
    <property type="match status" value="1"/>
</dbReference>
<dbReference type="InterPro" id="IPR030395">
    <property type="entry name" value="GP_PDE_dom"/>
</dbReference>
<evidence type="ECO:0000313" key="2">
    <source>
        <dbReference type="EMBL" id="QUT06051.1"/>
    </source>
</evidence>
<evidence type="ECO:0000259" key="1">
    <source>
        <dbReference type="PROSITE" id="PS51704"/>
    </source>
</evidence>
<feature type="domain" description="GP-PDE" evidence="1">
    <location>
        <begin position="50"/>
        <end position="279"/>
    </location>
</feature>
<dbReference type="AlphaFoldDB" id="A0A975K771"/>
<dbReference type="InterPro" id="IPR017946">
    <property type="entry name" value="PLC-like_Pdiesterase_TIM-brl"/>
</dbReference>
<accession>A0A975K771</accession>
<dbReference type="Pfam" id="PF03009">
    <property type="entry name" value="GDPD"/>
    <property type="match status" value="1"/>
</dbReference>
<dbReference type="PANTHER" id="PTHR46211">
    <property type="entry name" value="GLYCEROPHOSPHORYL DIESTER PHOSPHODIESTERASE"/>
    <property type="match status" value="1"/>
</dbReference>
<gene>
    <name evidence="2" type="ORF">KFK14_00660</name>
</gene>
<dbReference type="GO" id="GO:0006629">
    <property type="term" value="P:lipid metabolic process"/>
    <property type="evidence" value="ECO:0007669"/>
    <property type="project" value="InterPro"/>
</dbReference>
<evidence type="ECO:0000313" key="3">
    <source>
        <dbReference type="Proteomes" id="UP000681425"/>
    </source>
</evidence>
<dbReference type="EMBL" id="CP073910">
    <property type="protein sequence ID" value="QUT06051.1"/>
    <property type="molecule type" value="Genomic_DNA"/>
</dbReference>
<keyword evidence="3" id="KW-1185">Reference proteome</keyword>
<name>A0A975K771_9SPHN</name>
<organism evidence="2 3">
    <name type="scientific">Sphingobium phenoxybenzoativorans</name>
    <dbReference type="NCBI Taxonomy" id="1592790"/>
    <lineage>
        <taxon>Bacteria</taxon>
        <taxon>Pseudomonadati</taxon>
        <taxon>Pseudomonadota</taxon>
        <taxon>Alphaproteobacteria</taxon>
        <taxon>Sphingomonadales</taxon>
        <taxon>Sphingomonadaceae</taxon>
        <taxon>Sphingobium</taxon>
    </lineage>
</organism>
<dbReference type="GO" id="GO:0008081">
    <property type="term" value="F:phosphoric diester hydrolase activity"/>
    <property type="evidence" value="ECO:0007669"/>
    <property type="project" value="InterPro"/>
</dbReference>
<dbReference type="PROSITE" id="PS51704">
    <property type="entry name" value="GP_PDE"/>
    <property type="match status" value="1"/>
</dbReference>
<protein>
    <submittedName>
        <fullName evidence="2">Glycerophosphodiester phosphodiesterase</fullName>
    </submittedName>
</protein>
<dbReference type="KEGG" id="spph:KFK14_00660"/>
<dbReference type="SUPFAM" id="SSF51695">
    <property type="entry name" value="PLC-like phosphodiesterases"/>
    <property type="match status" value="1"/>
</dbReference>
<dbReference type="Proteomes" id="UP000681425">
    <property type="component" value="Chromosome"/>
</dbReference>
<dbReference type="PANTHER" id="PTHR46211:SF1">
    <property type="entry name" value="GLYCEROPHOSPHODIESTER PHOSPHODIESTERASE, CYTOPLASMIC"/>
    <property type="match status" value="1"/>
</dbReference>
<reference evidence="2" key="1">
    <citation type="submission" date="2021-04" db="EMBL/GenBank/DDBJ databases">
        <title>Isolation of p-tert-butylphenol degrading bacteria Sphingobium phenoxybenzoativorans Tas13 from active sludge.</title>
        <authorList>
            <person name="Li Y."/>
        </authorList>
    </citation>
    <scope>NUCLEOTIDE SEQUENCE</scope>
    <source>
        <strain evidence="2">Tas13</strain>
    </source>
</reference>
<proteinExistence type="predicted"/>